<evidence type="ECO:0000313" key="8">
    <source>
        <dbReference type="EMBL" id="AEH61531.1"/>
    </source>
</evidence>
<keyword evidence="2" id="KW-1003">Cell membrane</keyword>
<name>F7XQ04_METZD</name>
<keyword evidence="3 6" id="KW-0812">Transmembrane</keyword>
<evidence type="ECO:0000256" key="6">
    <source>
        <dbReference type="SAM" id="Phobius"/>
    </source>
</evidence>
<reference evidence="8 9" key="1">
    <citation type="submission" date="2010-07" db="EMBL/GenBank/DDBJ databases">
        <title>The complete genome of Methanosalsum zhilinae DSM 4017.</title>
        <authorList>
            <consortium name="US DOE Joint Genome Institute (JGI-PGF)"/>
            <person name="Lucas S."/>
            <person name="Copeland A."/>
            <person name="Lapidus A."/>
            <person name="Glavina del Rio T."/>
            <person name="Dalin E."/>
            <person name="Tice H."/>
            <person name="Bruce D."/>
            <person name="Goodwin L."/>
            <person name="Pitluck S."/>
            <person name="Kyrpides N."/>
            <person name="Mavromatis K."/>
            <person name="Ovchinnikova G."/>
            <person name="Daligault H."/>
            <person name="Detter J.C."/>
            <person name="Han C."/>
            <person name="Tapia R."/>
            <person name="Larimer F."/>
            <person name="Land M."/>
            <person name="Hauser L."/>
            <person name="Markowitz V."/>
            <person name="Cheng J.-F."/>
            <person name="Hugenholtz P."/>
            <person name="Woyke T."/>
            <person name="Wu D."/>
            <person name="Spring S."/>
            <person name="Schueler E."/>
            <person name="Brambilla E."/>
            <person name="Klenk H.-P."/>
            <person name="Eisen J.A."/>
        </authorList>
    </citation>
    <scope>NUCLEOTIDE SEQUENCE [LARGE SCALE GENOMIC DNA]</scope>
    <source>
        <strain evidence="9">DSM 4017 / NBRC 107636 / OCM 62 / WeN5</strain>
    </source>
</reference>
<evidence type="ECO:0000259" key="7">
    <source>
        <dbReference type="Pfam" id="PF13396"/>
    </source>
</evidence>
<dbReference type="KEGG" id="mzh:Mzhil_1696"/>
<dbReference type="HOGENOM" id="CLU_176001_5_2_2"/>
<keyword evidence="5 6" id="KW-0472">Membrane</keyword>
<evidence type="ECO:0000256" key="1">
    <source>
        <dbReference type="ARBA" id="ARBA00004651"/>
    </source>
</evidence>
<sequence>MFMDQIGIPLFGIFFFAVFIFGTIFWIWMLVDCALNEPSEGNDKLVWVVIIVFTHLIGALIYFLIRRPQRKRIHGR</sequence>
<gene>
    <name evidence="8" type="ordered locus">Mzhil_1696</name>
</gene>
<dbReference type="OrthoDB" id="137139at2157"/>
<dbReference type="Pfam" id="PF13396">
    <property type="entry name" value="PLDc_N"/>
    <property type="match status" value="1"/>
</dbReference>
<feature type="transmembrane region" description="Helical" evidence="6">
    <location>
        <begin position="7"/>
        <end position="29"/>
    </location>
</feature>
<dbReference type="GeneID" id="10823337"/>
<protein>
    <recommendedName>
        <fullName evidence="7">Cardiolipin synthase N-terminal domain-containing protein</fullName>
    </recommendedName>
</protein>
<dbReference type="STRING" id="679901.Mzhil_1696"/>
<evidence type="ECO:0000256" key="4">
    <source>
        <dbReference type="ARBA" id="ARBA00022989"/>
    </source>
</evidence>
<accession>F7XQ04</accession>
<dbReference type="EMBL" id="CP002101">
    <property type="protein sequence ID" value="AEH61531.1"/>
    <property type="molecule type" value="Genomic_DNA"/>
</dbReference>
<dbReference type="AlphaFoldDB" id="F7XQ04"/>
<evidence type="ECO:0000256" key="5">
    <source>
        <dbReference type="ARBA" id="ARBA00023136"/>
    </source>
</evidence>
<organism evidence="8 9">
    <name type="scientific">Methanosalsum zhilinae (strain DSM 4017 / NBRC 107636 / OCM 62 / WeN5)</name>
    <name type="common">Methanohalophilus zhilinae</name>
    <dbReference type="NCBI Taxonomy" id="679901"/>
    <lineage>
        <taxon>Archaea</taxon>
        <taxon>Methanobacteriati</taxon>
        <taxon>Methanobacteriota</taxon>
        <taxon>Stenosarchaea group</taxon>
        <taxon>Methanomicrobia</taxon>
        <taxon>Methanosarcinales</taxon>
        <taxon>Methanosarcinaceae</taxon>
        <taxon>Methanosalsum</taxon>
    </lineage>
</organism>
<feature type="transmembrane region" description="Helical" evidence="6">
    <location>
        <begin position="45"/>
        <end position="65"/>
    </location>
</feature>
<feature type="domain" description="Cardiolipin synthase N-terminal" evidence="7">
    <location>
        <begin position="24"/>
        <end position="67"/>
    </location>
</feature>
<proteinExistence type="predicted"/>
<keyword evidence="4 6" id="KW-1133">Transmembrane helix</keyword>
<evidence type="ECO:0000256" key="3">
    <source>
        <dbReference type="ARBA" id="ARBA00022692"/>
    </source>
</evidence>
<dbReference type="InterPro" id="IPR027379">
    <property type="entry name" value="CLS_N"/>
</dbReference>
<keyword evidence="9" id="KW-1185">Reference proteome</keyword>
<dbReference type="GO" id="GO:0005886">
    <property type="term" value="C:plasma membrane"/>
    <property type="evidence" value="ECO:0007669"/>
    <property type="project" value="UniProtKB-SubCell"/>
</dbReference>
<evidence type="ECO:0000313" key="9">
    <source>
        <dbReference type="Proteomes" id="UP000006622"/>
    </source>
</evidence>
<dbReference type="RefSeq" id="WP_013898967.1">
    <property type="nucleotide sequence ID" value="NC_015676.1"/>
</dbReference>
<dbReference type="Proteomes" id="UP000006622">
    <property type="component" value="Chromosome"/>
</dbReference>
<evidence type="ECO:0000256" key="2">
    <source>
        <dbReference type="ARBA" id="ARBA00022475"/>
    </source>
</evidence>
<comment type="subcellular location">
    <subcellularLocation>
        <location evidence="1">Cell membrane</location>
        <topology evidence="1">Multi-pass membrane protein</topology>
    </subcellularLocation>
</comment>